<evidence type="ECO:0000256" key="1">
    <source>
        <dbReference type="ARBA" id="ARBA00022676"/>
    </source>
</evidence>
<dbReference type="PANTHER" id="PTHR12526:SF510">
    <property type="entry name" value="D-INOSITOL 3-PHOSPHATE GLYCOSYLTRANSFERASE"/>
    <property type="match status" value="1"/>
</dbReference>
<reference evidence="5" key="1">
    <citation type="submission" date="2020-05" db="EMBL/GenBank/DDBJ databases">
        <title>Frigoriglobus tundricola gen. nov., sp. nov., a psychrotolerant cellulolytic planctomycete of the family Gemmataceae with two divergent copies of 16S rRNA gene.</title>
        <authorList>
            <person name="Kulichevskaya I.S."/>
            <person name="Ivanova A.A."/>
            <person name="Naumoff D.G."/>
            <person name="Beletsky A.V."/>
            <person name="Rijpstra W.I.C."/>
            <person name="Sinninghe Damste J.S."/>
            <person name="Mardanov A.V."/>
            <person name="Ravin N.V."/>
            <person name="Dedysh S.N."/>
        </authorList>
    </citation>
    <scope>NUCLEOTIDE SEQUENCE [LARGE SCALE GENOMIC DNA]</scope>
    <source>
        <strain evidence="5">PL17</strain>
    </source>
</reference>
<keyword evidence="2" id="KW-0808">Transferase</keyword>
<feature type="compositionally biased region" description="Basic residues" evidence="3">
    <location>
        <begin position="447"/>
        <end position="465"/>
    </location>
</feature>
<dbReference type="Pfam" id="PF13692">
    <property type="entry name" value="Glyco_trans_1_4"/>
    <property type="match status" value="1"/>
</dbReference>
<dbReference type="PANTHER" id="PTHR12526">
    <property type="entry name" value="GLYCOSYLTRANSFERASE"/>
    <property type="match status" value="1"/>
</dbReference>
<evidence type="ECO:0000256" key="3">
    <source>
        <dbReference type="SAM" id="MobiDB-lite"/>
    </source>
</evidence>
<dbReference type="SUPFAM" id="SSF53756">
    <property type="entry name" value="UDP-Glycosyltransferase/glycogen phosphorylase"/>
    <property type="match status" value="1"/>
</dbReference>
<protein>
    <recommendedName>
        <fullName evidence="6">GT4 family glycosyltransferase</fullName>
    </recommendedName>
</protein>
<dbReference type="GO" id="GO:0016757">
    <property type="term" value="F:glycosyltransferase activity"/>
    <property type="evidence" value="ECO:0007669"/>
    <property type="project" value="UniProtKB-KW"/>
</dbReference>
<dbReference type="KEGG" id="ftj:FTUN_0042"/>
<proteinExistence type="predicted"/>
<evidence type="ECO:0008006" key="6">
    <source>
        <dbReference type="Google" id="ProtNLM"/>
    </source>
</evidence>
<dbReference type="Gene3D" id="3.40.50.2000">
    <property type="entry name" value="Glycogen Phosphorylase B"/>
    <property type="match status" value="2"/>
</dbReference>
<dbReference type="Proteomes" id="UP000503447">
    <property type="component" value="Chromosome"/>
</dbReference>
<evidence type="ECO:0000313" key="4">
    <source>
        <dbReference type="EMBL" id="QJW92546.1"/>
    </source>
</evidence>
<dbReference type="AlphaFoldDB" id="A0A6M5YGZ7"/>
<evidence type="ECO:0000313" key="5">
    <source>
        <dbReference type="Proteomes" id="UP000503447"/>
    </source>
</evidence>
<evidence type="ECO:0000256" key="2">
    <source>
        <dbReference type="ARBA" id="ARBA00022679"/>
    </source>
</evidence>
<keyword evidence="5" id="KW-1185">Reference proteome</keyword>
<sequence length="472" mass="51946">MTPDPAPGGGCRPVPPVLLFASYHAYLDHSSGAALATRDLFEALSARGWSCRVVCGPALDYGDGRGPAEVLREHQIPHHLERCAPPTGERYELFHYALNGVPVCQYRPETFAPHRPATRAQGVPFLDVVSRACARFHPDVVLTYGGLPFAAHLMRRVRRAGARVLFCLHNFDYRDPELLRAADALWVPSEFARAAYRARVGVDAAAVPWPWDHARVRAERADGRFVTFVNPVPVKGVAWFARIAAEAYRRRPDIPFLVVEGRGGADGLRRLPIDLSALTNLNVMRSTPRPGAFYARSRVVLMPSLWEETFGRVAAEALVNGIPVLATRRGALPETLGGAGLLFDVPGRYTEPARMSDVPAPAEVAPWVAKIERLWDEPAFYAEHRERALERARVWEPERLCAGAGAFLKRVGRGAPDRRHRTAAAGTGAGGLSRRACGTRAPAPRSRAGHRRNTPVPRHQARPSKRWFGSPS</sequence>
<gene>
    <name evidence="4" type="ORF">FTUN_0042</name>
</gene>
<dbReference type="EMBL" id="CP053452">
    <property type="protein sequence ID" value="QJW92546.1"/>
    <property type="molecule type" value="Genomic_DNA"/>
</dbReference>
<name>A0A6M5YGZ7_9BACT</name>
<keyword evidence="1" id="KW-0328">Glycosyltransferase</keyword>
<accession>A0A6M5YGZ7</accession>
<feature type="region of interest" description="Disordered" evidence="3">
    <location>
        <begin position="413"/>
        <end position="472"/>
    </location>
</feature>
<dbReference type="RefSeq" id="WP_171468925.1">
    <property type="nucleotide sequence ID" value="NZ_CP053452.2"/>
</dbReference>
<organism evidence="4 5">
    <name type="scientific">Frigoriglobus tundricola</name>
    <dbReference type="NCBI Taxonomy" id="2774151"/>
    <lineage>
        <taxon>Bacteria</taxon>
        <taxon>Pseudomonadati</taxon>
        <taxon>Planctomycetota</taxon>
        <taxon>Planctomycetia</taxon>
        <taxon>Gemmatales</taxon>
        <taxon>Gemmataceae</taxon>
        <taxon>Frigoriglobus</taxon>
    </lineage>
</organism>